<dbReference type="EMBL" id="JAGGLU010000002">
    <property type="protein sequence ID" value="MBP2057363.1"/>
    <property type="molecule type" value="Genomic_DNA"/>
</dbReference>
<keyword evidence="1" id="KW-0812">Transmembrane</keyword>
<name>A0ABS4MCF3_9LACO</name>
<comment type="caution">
    <text evidence="2">The sequence shown here is derived from an EMBL/GenBank/DDBJ whole genome shotgun (WGS) entry which is preliminary data.</text>
</comment>
<keyword evidence="1" id="KW-1133">Transmembrane helix</keyword>
<gene>
    <name evidence="2" type="ORF">J2Z60_000527</name>
</gene>
<feature type="transmembrane region" description="Helical" evidence="1">
    <location>
        <begin position="120"/>
        <end position="139"/>
    </location>
</feature>
<sequence length="164" mass="19062">MNKDQSIEAKKHEMSVRSMYFSRYMMIRYFSAAYTFVNLFWLIFALCYKDILASVIALVMMVSIAMAIVEQLSKWHTKSTDMRYTKFFYVLQLVMNVIFAIACYTPVGKAIFPFMTTNDVANIIFTILLLGIGGCLIILKRISNIQSGRDRYLHAIKTFENNRQ</sequence>
<keyword evidence="3" id="KW-1185">Reference proteome</keyword>
<feature type="transmembrane region" description="Helical" evidence="1">
    <location>
        <begin position="51"/>
        <end position="69"/>
    </location>
</feature>
<organism evidence="2 3">
    <name type="scientific">Lactobacillus colini</name>
    <dbReference type="NCBI Taxonomy" id="1819254"/>
    <lineage>
        <taxon>Bacteria</taxon>
        <taxon>Bacillati</taxon>
        <taxon>Bacillota</taxon>
        <taxon>Bacilli</taxon>
        <taxon>Lactobacillales</taxon>
        <taxon>Lactobacillaceae</taxon>
        <taxon>Lactobacillus</taxon>
    </lineage>
</organism>
<dbReference type="RefSeq" id="WP_245328687.1">
    <property type="nucleotide sequence ID" value="NZ_JAGGLU010000002.1"/>
</dbReference>
<feature type="transmembrane region" description="Helical" evidence="1">
    <location>
        <begin position="21"/>
        <end position="45"/>
    </location>
</feature>
<evidence type="ECO:0000313" key="2">
    <source>
        <dbReference type="EMBL" id="MBP2057363.1"/>
    </source>
</evidence>
<feature type="transmembrane region" description="Helical" evidence="1">
    <location>
        <begin position="89"/>
        <end position="108"/>
    </location>
</feature>
<evidence type="ECO:0000313" key="3">
    <source>
        <dbReference type="Proteomes" id="UP001519292"/>
    </source>
</evidence>
<dbReference type="Proteomes" id="UP001519292">
    <property type="component" value="Unassembled WGS sequence"/>
</dbReference>
<reference evidence="2 3" key="1">
    <citation type="submission" date="2021-03" db="EMBL/GenBank/DDBJ databases">
        <title>Genomic Encyclopedia of Type Strains, Phase IV (KMG-IV): sequencing the most valuable type-strain genomes for metagenomic binning, comparative biology and taxonomic classification.</title>
        <authorList>
            <person name="Goeker M."/>
        </authorList>
    </citation>
    <scope>NUCLEOTIDE SEQUENCE [LARGE SCALE GENOMIC DNA]</scope>
    <source>
        <strain evidence="2 3">DSM 101872</strain>
    </source>
</reference>
<proteinExistence type="predicted"/>
<accession>A0ABS4MCF3</accession>
<keyword evidence="1" id="KW-0472">Membrane</keyword>
<evidence type="ECO:0000256" key="1">
    <source>
        <dbReference type="SAM" id="Phobius"/>
    </source>
</evidence>
<protein>
    <submittedName>
        <fullName evidence="2">ABC-type multidrug transport system permease subunit</fullName>
    </submittedName>
</protein>